<name>A0A6L1L1Q9_CAMLA</name>
<dbReference type="Gene3D" id="3.30.40.220">
    <property type="match status" value="1"/>
</dbReference>
<dbReference type="AlphaFoldDB" id="A0A6L1L1Q9"/>
<evidence type="ECO:0008006" key="3">
    <source>
        <dbReference type="Google" id="ProtNLM"/>
    </source>
</evidence>
<comment type="caution">
    <text evidence="1">The sequence shown here is derived from an EMBL/GenBank/DDBJ whole genome shotgun (WGS) entry which is preliminary data.</text>
</comment>
<organism evidence="1 2">
    <name type="scientific">Campylobacter lari</name>
    <dbReference type="NCBI Taxonomy" id="201"/>
    <lineage>
        <taxon>Bacteria</taxon>
        <taxon>Pseudomonadati</taxon>
        <taxon>Campylobacterota</taxon>
        <taxon>Epsilonproteobacteria</taxon>
        <taxon>Campylobacterales</taxon>
        <taxon>Campylobacteraceae</taxon>
        <taxon>Campylobacter</taxon>
    </lineage>
</organism>
<dbReference type="Proteomes" id="UP000476009">
    <property type="component" value="Unassembled WGS sequence"/>
</dbReference>
<evidence type="ECO:0000313" key="2">
    <source>
        <dbReference type="Proteomes" id="UP000476009"/>
    </source>
</evidence>
<evidence type="ECO:0000313" key="1">
    <source>
        <dbReference type="EMBL" id="EAK9993376.1"/>
    </source>
</evidence>
<gene>
    <name evidence="1" type="ORF">A9458_00700</name>
</gene>
<sequence length="220" mass="26241">MENQERVEFINRLNDDTKKKFLKLYLKGVFGSKEITKKLIKAKSYNLNIEEIVREELEPKSKNKNYVANLKNHYEVVRKKYRINKKWKDENEKFSAIDKMVEEKFEDMKKFAMWYEKAYLKIDEKNRTCHYCGIEEDKLKKLFENKLITSKKPSFSSSLQIERLDPDKGYNEENCVLACCICNNAKSDMISASNFENYFSNSVKNFYKDLLENKTTNNFS</sequence>
<accession>A0A6L1L1Q9</accession>
<protein>
    <recommendedName>
        <fullName evidence="3">HNH endonuclease</fullName>
    </recommendedName>
</protein>
<proteinExistence type="predicted"/>
<reference evidence="1 2" key="1">
    <citation type="submission" date="2018-05" db="EMBL/GenBank/DDBJ databases">
        <authorList>
            <consortium name="PulseNet: The National Subtyping Network for Foodborne Disease Surveillance"/>
            <person name="Tarr C.L."/>
            <person name="Trees E."/>
            <person name="Katz L.S."/>
            <person name="Carleton-Romer H.A."/>
            <person name="Stroika S."/>
            <person name="Kucerova Z."/>
            <person name="Roache K.F."/>
            <person name="Sabol A.L."/>
            <person name="Besser J."/>
            <person name="Gerner-Smidt P."/>
        </authorList>
    </citation>
    <scope>NUCLEOTIDE SEQUENCE [LARGE SCALE GENOMIC DNA]</scope>
    <source>
        <strain evidence="1 2">D5625</strain>
    </source>
</reference>
<dbReference type="EMBL" id="AACKNS010000001">
    <property type="protein sequence ID" value="EAK9993376.1"/>
    <property type="molecule type" value="Genomic_DNA"/>
</dbReference>